<feature type="region of interest" description="Disordered" evidence="1">
    <location>
        <begin position="35"/>
        <end position="58"/>
    </location>
</feature>
<dbReference type="Proteomes" id="UP001176940">
    <property type="component" value="Unassembled WGS sequence"/>
</dbReference>
<evidence type="ECO:0000313" key="2">
    <source>
        <dbReference type="EMBL" id="CAJ0924404.1"/>
    </source>
</evidence>
<comment type="caution">
    <text evidence="2">The sequence shown here is derived from an EMBL/GenBank/DDBJ whole genome shotgun (WGS) entry which is preliminary data.</text>
</comment>
<evidence type="ECO:0000256" key="1">
    <source>
        <dbReference type="SAM" id="MobiDB-lite"/>
    </source>
</evidence>
<evidence type="ECO:0000313" key="3">
    <source>
        <dbReference type="Proteomes" id="UP001176940"/>
    </source>
</evidence>
<keyword evidence="3" id="KW-1185">Reference proteome</keyword>
<organism evidence="2 3">
    <name type="scientific">Ranitomeya imitator</name>
    <name type="common">mimic poison frog</name>
    <dbReference type="NCBI Taxonomy" id="111125"/>
    <lineage>
        <taxon>Eukaryota</taxon>
        <taxon>Metazoa</taxon>
        <taxon>Chordata</taxon>
        <taxon>Craniata</taxon>
        <taxon>Vertebrata</taxon>
        <taxon>Euteleostomi</taxon>
        <taxon>Amphibia</taxon>
        <taxon>Batrachia</taxon>
        <taxon>Anura</taxon>
        <taxon>Neobatrachia</taxon>
        <taxon>Hyloidea</taxon>
        <taxon>Dendrobatidae</taxon>
        <taxon>Dendrobatinae</taxon>
        <taxon>Ranitomeya</taxon>
    </lineage>
</organism>
<accession>A0ABN9KWZ1</accession>
<feature type="compositionally biased region" description="Polar residues" evidence="1">
    <location>
        <begin position="43"/>
        <end position="56"/>
    </location>
</feature>
<dbReference type="EMBL" id="CAUEEQ010003114">
    <property type="protein sequence ID" value="CAJ0924404.1"/>
    <property type="molecule type" value="Genomic_DNA"/>
</dbReference>
<proteinExistence type="predicted"/>
<reference evidence="2" key="1">
    <citation type="submission" date="2023-07" db="EMBL/GenBank/DDBJ databases">
        <authorList>
            <person name="Stuckert A."/>
        </authorList>
    </citation>
    <scope>NUCLEOTIDE SEQUENCE</scope>
</reference>
<protein>
    <submittedName>
        <fullName evidence="2">Uncharacterized protein</fullName>
    </submittedName>
</protein>
<name>A0ABN9KWZ1_9NEOB</name>
<gene>
    <name evidence="2" type="ORF">RIMI_LOCUS2259491</name>
</gene>
<sequence>MDNIKKEITEYWQFNEDSADKRKLSLTLEEKQRLAKEQEQVQKMKSQKPLTPSTMTPAAPVKQTKDLTMTLMENMSSLNSFTSVGTKPAVAGFPPVTGMPGSVGFPGSVDNMASNRNLQNGLNSNTGFQAPGFSMGPMNPNHNFFSGTAPMGLNKVPPMSTPATMQNYNTISSPPGMQQQNSFSKPASDMSSLDSLFGPQKPKVSMSQMSQQKQNPWINQYVPPQASQTMIGNAWESISRCYSVIDILHYATVIQKLLRVIDLDRLLDSET</sequence>